<reference evidence="2" key="1">
    <citation type="submission" date="2020-11" db="EMBL/GenBank/DDBJ databases">
        <authorList>
            <consortium name="DOE Joint Genome Institute"/>
            <person name="Ahrendt S."/>
            <person name="Riley R."/>
            <person name="Andreopoulos W."/>
            <person name="LaButti K."/>
            <person name="Pangilinan J."/>
            <person name="Ruiz-duenas F.J."/>
            <person name="Barrasa J.M."/>
            <person name="Sanchez-Garcia M."/>
            <person name="Camarero S."/>
            <person name="Miyauchi S."/>
            <person name="Serrano A."/>
            <person name="Linde D."/>
            <person name="Babiker R."/>
            <person name="Drula E."/>
            <person name="Ayuso-Fernandez I."/>
            <person name="Pacheco R."/>
            <person name="Padilla G."/>
            <person name="Ferreira P."/>
            <person name="Barriuso J."/>
            <person name="Kellner H."/>
            <person name="Castanera R."/>
            <person name="Alfaro M."/>
            <person name="Ramirez L."/>
            <person name="Pisabarro A.G."/>
            <person name="Kuo A."/>
            <person name="Tritt A."/>
            <person name="Lipzen A."/>
            <person name="He G."/>
            <person name="Yan M."/>
            <person name="Ng V."/>
            <person name="Cullen D."/>
            <person name="Martin F."/>
            <person name="Rosso M.-N."/>
            <person name="Henrissat B."/>
            <person name="Hibbett D."/>
            <person name="Martinez A.T."/>
            <person name="Grigoriev I.V."/>
        </authorList>
    </citation>
    <scope>NUCLEOTIDE SEQUENCE</scope>
    <source>
        <strain evidence="2">AH 44721</strain>
    </source>
</reference>
<organism evidence="2 3">
    <name type="scientific">Gymnopilus junonius</name>
    <name type="common">Spectacular rustgill mushroom</name>
    <name type="synonym">Gymnopilus spectabilis subsp. junonius</name>
    <dbReference type="NCBI Taxonomy" id="109634"/>
    <lineage>
        <taxon>Eukaryota</taxon>
        <taxon>Fungi</taxon>
        <taxon>Dikarya</taxon>
        <taxon>Basidiomycota</taxon>
        <taxon>Agaricomycotina</taxon>
        <taxon>Agaricomycetes</taxon>
        <taxon>Agaricomycetidae</taxon>
        <taxon>Agaricales</taxon>
        <taxon>Agaricineae</taxon>
        <taxon>Hymenogastraceae</taxon>
        <taxon>Gymnopilus</taxon>
    </lineage>
</organism>
<proteinExistence type="predicted"/>
<feature type="compositionally biased region" description="Basic and acidic residues" evidence="1">
    <location>
        <begin position="182"/>
        <end position="192"/>
    </location>
</feature>
<dbReference type="EMBL" id="JADNYJ010000086">
    <property type="protein sequence ID" value="KAF8888142.1"/>
    <property type="molecule type" value="Genomic_DNA"/>
</dbReference>
<evidence type="ECO:0000256" key="1">
    <source>
        <dbReference type="SAM" id="MobiDB-lite"/>
    </source>
</evidence>
<gene>
    <name evidence="2" type="ORF">CPB84DRAFT_1684318</name>
</gene>
<feature type="compositionally biased region" description="Low complexity" evidence="1">
    <location>
        <begin position="142"/>
        <end position="154"/>
    </location>
</feature>
<feature type="compositionally biased region" description="Low complexity" evidence="1">
    <location>
        <begin position="193"/>
        <end position="210"/>
    </location>
</feature>
<accession>A0A9P5NFS1</accession>
<comment type="caution">
    <text evidence="2">The sequence shown here is derived from an EMBL/GenBank/DDBJ whole genome shotgun (WGS) entry which is preliminary data.</text>
</comment>
<feature type="compositionally biased region" description="Basic and acidic residues" evidence="1">
    <location>
        <begin position="114"/>
        <end position="123"/>
    </location>
</feature>
<dbReference type="OrthoDB" id="3227079at2759"/>
<dbReference type="AlphaFoldDB" id="A0A9P5NFS1"/>
<evidence type="ECO:0000313" key="3">
    <source>
        <dbReference type="Proteomes" id="UP000724874"/>
    </source>
</evidence>
<dbReference type="Proteomes" id="UP000724874">
    <property type="component" value="Unassembled WGS sequence"/>
</dbReference>
<protein>
    <submittedName>
        <fullName evidence="2">Uncharacterized protein</fullName>
    </submittedName>
</protein>
<name>A0A9P5NFS1_GYMJU</name>
<evidence type="ECO:0000313" key="2">
    <source>
        <dbReference type="EMBL" id="KAF8888142.1"/>
    </source>
</evidence>
<keyword evidence="3" id="KW-1185">Reference proteome</keyword>
<sequence length="241" mass="27167">MAFALFTQIFCCCRHPKVEVDDSYNEESHLIPQTDEPPIIYGPDTVRIDHGKLQERLGHIVRAKEGKMVNVASHIPFNLHNQVIPPEPHSISRSASGSMDTREERQYNPYYEYHSNRDSEQQPRHKFTTSGYPYGEGPPTRSSSVSSGLLPGPSHDTRIRSRYDQPRPTPILNVRLVGYSETRSRGRTRERGPAPAEPALAAENNDNANENPPPSAEVRSETDELTPIQQSVRLHAIDSQH</sequence>
<feature type="compositionally biased region" description="Basic and acidic residues" evidence="1">
    <location>
        <begin position="155"/>
        <end position="165"/>
    </location>
</feature>
<feature type="region of interest" description="Disordered" evidence="1">
    <location>
        <begin position="83"/>
        <end position="241"/>
    </location>
</feature>